<reference evidence="2 3" key="1">
    <citation type="submission" date="2019-09" db="EMBL/GenBank/DDBJ databases">
        <title>Genomes of family Cryomorphaceae.</title>
        <authorList>
            <person name="Bowman J.P."/>
        </authorList>
    </citation>
    <scope>NUCLEOTIDE SEQUENCE [LARGE SCALE GENOMIC DNA]</scope>
    <source>
        <strain evidence="2 3">LMG 25704</strain>
    </source>
</reference>
<dbReference type="RefSeq" id="WP_151666142.1">
    <property type="nucleotide sequence ID" value="NZ_WBVO01000001.1"/>
</dbReference>
<protein>
    <submittedName>
        <fullName evidence="2">Uncharacterized protein</fullName>
    </submittedName>
</protein>
<comment type="caution">
    <text evidence="2">The sequence shown here is derived from an EMBL/GenBank/DDBJ whole genome shotgun (WGS) entry which is preliminary data.</text>
</comment>
<evidence type="ECO:0000313" key="2">
    <source>
        <dbReference type="EMBL" id="KAB2814564.1"/>
    </source>
</evidence>
<name>A0A6N6RLU7_9FLAO</name>
<sequence length="71" mass="7862">MDEKVKDTEGVDWDQILRYGGQVLGGVFGTNNSQQQMPTPQRNQRNYTGLIFGGLAIVTVVIVAVVLLKRK</sequence>
<dbReference type="Proteomes" id="UP000468650">
    <property type="component" value="Unassembled WGS sequence"/>
</dbReference>
<evidence type="ECO:0000313" key="3">
    <source>
        <dbReference type="Proteomes" id="UP000468650"/>
    </source>
</evidence>
<gene>
    <name evidence="2" type="ORF">F8C67_02155</name>
</gene>
<keyword evidence="1" id="KW-0472">Membrane</keyword>
<keyword evidence="1" id="KW-1133">Transmembrane helix</keyword>
<proteinExistence type="predicted"/>
<keyword evidence="1" id="KW-0812">Transmembrane</keyword>
<feature type="transmembrane region" description="Helical" evidence="1">
    <location>
        <begin position="47"/>
        <end position="68"/>
    </location>
</feature>
<evidence type="ECO:0000256" key="1">
    <source>
        <dbReference type="SAM" id="Phobius"/>
    </source>
</evidence>
<organism evidence="2 3">
    <name type="scientific">Phaeocystidibacter luteus</name>
    <dbReference type="NCBI Taxonomy" id="911197"/>
    <lineage>
        <taxon>Bacteria</taxon>
        <taxon>Pseudomonadati</taxon>
        <taxon>Bacteroidota</taxon>
        <taxon>Flavobacteriia</taxon>
        <taxon>Flavobacteriales</taxon>
        <taxon>Phaeocystidibacteraceae</taxon>
        <taxon>Phaeocystidibacter</taxon>
    </lineage>
</organism>
<keyword evidence="3" id="KW-1185">Reference proteome</keyword>
<accession>A0A6N6RLU7</accession>
<dbReference type="AlphaFoldDB" id="A0A6N6RLU7"/>
<dbReference type="EMBL" id="WBVO01000001">
    <property type="protein sequence ID" value="KAB2814564.1"/>
    <property type="molecule type" value="Genomic_DNA"/>
</dbReference>